<gene>
    <name evidence="2" type="ORF">AMEX_G26603</name>
</gene>
<protein>
    <submittedName>
        <fullName evidence="2">Uncharacterized protein</fullName>
    </submittedName>
</protein>
<comment type="caution">
    <text evidence="2">The sequence shown here is derived from an EMBL/GenBank/DDBJ whole genome shotgun (WGS) entry which is preliminary data.</text>
</comment>
<feature type="region of interest" description="Disordered" evidence="1">
    <location>
        <begin position="31"/>
        <end position="59"/>
    </location>
</feature>
<proteinExistence type="predicted"/>
<evidence type="ECO:0000256" key="1">
    <source>
        <dbReference type="SAM" id="MobiDB-lite"/>
    </source>
</evidence>
<reference evidence="2 3" key="1">
    <citation type="submission" date="2021-07" db="EMBL/GenBank/DDBJ databases">
        <authorList>
            <person name="Imarazene B."/>
            <person name="Zahm M."/>
            <person name="Klopp C."/>
            <person name="Cabau C."/>
            <person name="Beille S."/>
            <person name="Jouanno E."/>
            <person name="Castinel A."/>
            <person name="Lluch J."/>
            <person name="Gil L."/>
            <person name="Kuchtly C."/>
            <person name="Lopez Roques C."/>
            <person name="Donnadieu C."/>
            <person name="Parrinello H."/>
            <person name="Journot L."/>
            <person name="Du K."/>
            <person name="Schartl M."/>
            <person name="Retaux S."/>
            <person name="Guiguen Y."/>
        </authorList>
    </citation>
    <scope>NUCLEOTIDE SEQUENCE [LARGE SCALE GENOMIC DNA]</scope>
    <source>
        <strain evidence="2">Pach_M1</strain>
        <tissue evidence="2">Testis</tissue>
    </source>
</reference>
<evidence type="ECO:0000313" key="3">
    <source>
        <dbReference type="Proteomes" id="UP000752171"/>
    </source>
</evidence>
<dbReference type="Proteomes" id="UP000752171">
    <property type="component" value="Unassembled WGS sequence"/>
</dbReference>
<sequence length="416" mass="45877">MSTTTFEENSDFQDSEENLRDLAQHASILSENKPNPEDLLSISSEHPSPVKDVQPTSDTKDTKVMELITGQSLIKSGILAHLQLASPLESVTELVEVEEACDLQISEEPIATKEIFPTTTVCYMSLTTEGLGHALEGAAIFGKVMESNTQPDLGHPESPMTEACSSVHEIPVGSWLQEDSSKISVIECQQVDQCPPAVGGFQKEAAWHQLTTSCANSGVLELTKHSSVPPLEDLITPQEVQMCHQTCVKGEDTVGDELRFDRKPNSERFRGHIREKEATATNVANQSLIEVLTACEAKVEQYEQLRSSSFDLSAQLRSAQLMADSLHQRMLSLEHEHSLKDKKLQELTTILEKTSETLQARNWEMATITNELQQLHLQVEAQKNVPDAARTITANGLATPDPQLQLSRSSKICTLL</sequence>
<organism evidence="2 3">
    <name type="scientific">Astyanax mexicanus</name>
    <name type="common">Blind cave fish</name>
    <name type="synonym">Astyanax fasciatus mexicanus</name>
    <dbReference type="NCBI Taxonomy" id="7994"/>
    <lineage>
        <taxon>Eukaryota</taxon>
        <taxon>Metazoa</taxon>
        <taxon>Chordata</taxon>
        <taxon>Craniata</taxon>
        <taxon>Vertebrata</taxon>
        <taxon>Euteleostomi</taxon>
        <taxon>Actinopterygii</taxon>
        <taxon>Neopterygii</taxon>
        <taxon>Teleostei</taxon>
        <taxon>Ostariophysi</taxon>
        <taxon>Characiformes</taxon>
        <taxon>Characoidei</taxon>
        <taxon>Acestrorhamphidae</taxon>
        <taxon>Acestrorhamphinae</taxon>
        <taxon>Astyanax</taxon>
    </lineage>
</organism>
<dbReference type="EMBL" id="JAICCE010000024">
    <property type="protein sequence ID" value="KAG9260355.1"/>
    <property type="molecule type" value="Genomic_DNA"/>
</dbReference>
<dbReference type="AlphaFoldDB" id="A0A8T2KR54"/>
<evidence type="ECO:0000313" key="2">
    <source>
        <dbReference type="EMBL" id="KAG9260355.1"/>
    </source>
</evidence>
<name>A0A8T2KR54_ASTMX</name>
<accession>A0A8T2KR54</accession>